<dbReference type="Proteomes" id="UP000034072">
    <property type="component" value="Unassembled WGS sequence"/>
</dbReference>
<feature type="transmembrane region" description="Helical" evidence="1">
    <location>
        <begin position="33"/>
        <end position="51"/>
    </location>
</feature>
<protein>
    <submittedName>
        <fullName evidence="2">Uncharacterized protein</fullName>
    </submittedName>
</protein>
<accession>A0A0G0QM61</accession>
<gene>
    <name evidence="2" type="ORF">UT75_C0001G0107</name>
</gene>
<keyword evidence="1" id="KW-0812">Transmembrane</keyword>
<sequence length="161" mass="17344">MKEIGLSVCIIDEWSMGNIKNIINTTKMINRKIILTVVGLSAVGAMVLAGTDSASAFRGDATKVGPNYSVERHEAMQKALAASDYEAWKALMGDKGRVTEVITKDNFAKFVEAYKLAEQGKYAEAEAIRKELKLGVGIGRKAGMGFGRGMGEGLGFGRNHK</sequence>
<keyword evidence="1" id="KW-1133">Transmembrane helix</keyword>
<evidence type="ECO:0000313" key="3">
    <source>
        <dbReference type="Proteomes" id="UP000034072"/>
    </source>
</evidence>
<evidence type="ECO:0000313" key="2">
    <source>
        <dbReference type="EMBL" id="KKR41203.1"/>
    </source>
</evidence>
<dbReference type="AlphaFoldDB" id="A0A0G0QM61"/>
<evidence type="ECO:0000256" key="1">
    <source>
        <dbReference type="SAM" id="Phobius"/>
    </source>
</evidence>
<comment type="caution">
    <text evidence="2">The sequence shown here is derived from an EMBL/GenBank/DDBJ whole genome shotgun (WGS) entry which is preliminary data.</text>
</comment>
<keyword evidence="1" id="KW-0472">Membrane</keyword>
<proteinExistence type="predicted"/>
<reference evidence="2 3" key="1">
    <citation type="journal article" date="2015" name="Nature">
        <title>rRNA introns, odd ribosomes, and small enigmatic genomes across a large radiation of phyla.</title>
        <authorList>
            <person name="Brown C.T."/>
            <person name="Hug L.A."/>
            <person name="Thomas B.C."/>
            <person name="Sharon I."/>
            <person name="Castelle C.J."/>
            <person name="Singh A."/>
            <person name="Wilkins M.J."/>
            <person name="Williams K.H."/>
            <person name="Banfield J.F."/>
        </authorList>
    </citation>
    <scope>NUCLEOTIDE SEQUENCE [LARGE SCALE GENOMIC DNA]</scope>
</reference>
<organism evidence="2 3">
    <name type="scientific">Candidatus Yanofskybacteria bacterium GW2011_GWE2_40_11</name>
    <dbReference type="NCBI Taxonomy" id="1619033"/>
    <lineage>
        <taxon>Bacteria</taxon>
        <taxon>Candidatus Yanofskyibacteriota</taxon>
    </lineage>
</organism>
<name>A0A0G0QM61_9BACT</name>
<dbReference type="EMBL" id="LBXZ01000001">
    <property type="protein sequence ID" value="KKR41203.1"/>
    <property type="molecule type" value="Genomic_DNA"/>
</dbReference>